<evidence type="ECO:0000313" key="5">
    <source>
        <dbReference type="Proteomes" id="UP000003860"/>
    </source>
</evidence>
<proteinExistence type="predicted"/>
<dbReference type="InterPro" id="IPR009057">
    <property type="entry name" value="Homeodomain-like_sf"/>
</dbReference>
<name>F1TDD2_9FIRM</name>
<dbReference type="PROSITE" id="PS50977">
    <property type="entry name" value="HTH_TETR_2"/>
    <property type="match status" value="1"/>
</dbReference>
<dbReference type="AlphaFoldDB" id="F1TDD2"/>
<dbReference type="OrthoDB" id="494991at2"/>
<reference evidence="4" key="1">
    <citation type="submission" date="2009-07" db="EMBL/GenBank/DDBJ databases">
        <authorList>
            <consortium name="US DOE Joint Genome Institute (JGI-PGF)"/>
            <person name="Lucas S."/>
            <person name="Copeland A."/>
            <person name="Lapidus A."/>
            <person name="Glavina del Rio T."/>
            <person name="Tice H."/>
            <person name="Bruce D."/>
            <person name="Goodwin L."/>
            <person name="Pitluck S."/>
            <person name="Larimer F."/>
            <person name="Land M.L."/>
            <person name="Mouttaki H."/>
            <person name="He Z."/>
            <person name="Zhou J."/>
            <person name="Hemme C.L."/>
        </authorList>
    </citation>
    <scope>NUCLEOTIDE SEQUENCE [LARGE SCALE GENOMIC DNA]</scope>
    <source>
        <strain evidence="4">DSM 2782</strain>
    </source>
</reference>
<evidence type="ECO:0000256" key="2">
    <source>
        <dbReference type="PROSITE-ProRule" id="PRU00335"/>
    </source>
</evidence>
<keyword evidence="5" id="KW-1185">Reference proteome</keyword>
<evidence type="ECO:0000259" key="3">
    <source>
        <dbReference type="PROSITE" id="PS50977"/>
    </source>
</evidence>
<accession>F1TDD2</accession>
<dbReference type="PRINTS" id="PR00455">
    <property type="entry name" value="HTHTETR"/>
</dbReference>
<dbReference type="STRING" id="588581.Cpap_1763"/>
<feature type="DNA-binding region" description="H-T-H motif" evidence="2">
    <location>
        <begin position="29"/>
        <end position="48"/>
    </location>
</feature>
<gene>
    <name evidence="4" type="ORF">Cpap_1763</name>
</gene>
<dbReference type="Gene3D" id="1.10.357.10">
    <property type="entry name" value="Tetracycline Repressor, domain 2"/>
    <property type="match status" value="1"/>
</dbReference>
<dbReference type="SUPFAM" id="SSF46689">
    <property type="entry name" value="Homeodomain-like"/>
    <property type="match status" value="1"/>
</dbReference>
<dbReference type="InterPro" id="IPR001647">
    <property type="entry name" value="HTH_TetR"/>
</dbReference>
<sequence length="205" mass="23646">MAKQIAGVYERVLECAKVEFLEKGFKEASLRTIAKNANTSTGSIYTRFEDKGSLFTDLVSPVIEGLKIWFWKEQEEFHQCTDSAKKANSFEYSKDKINDFVDYIYDNFDVFKLLITCSEGTAFSDFVHDIVEIDVEYTIKFIESTGNDAFTSGRATTELLHILSSSFYSGVFETVIHDMSREHAHIYVMYLQQIFQYGWANILKF</sequence>
<protein>
    <submittedName>
        <fullName evidence="4">Regulatory protein TetR</fullName>
    </submittedName>
</protein>
<dbReference type="EMBL" id="ACXX02000007">
    <property type="protein sequence ID" value="EGD47570.1"/>
    <property type="molecule type" value="Genomic_DNA"/>
</dbReference>
<comment type="caution">
    <text evidence="4">The sequence shown here is derived from an EMBL/GenBank/DDBJ whole genome shotgun (WGS) entry which is preliminary data.</text>
</comment>
<keyword evidence="1 2" id="KW-0238">DNA-binding</keyword>
<feature type="domain" description="HTH tetR-type" evidence="3">
    <location>
        <begin position="6"/>
        <end position="66"/>
    </location>
</feature>
<organism evidence="4 5">
    <name type="scientific">Ruminiclostridium papyrosolvens DSM 2782</name>
    <dbReference type="NCBI Taxonomy" id="588581"/>
    <lineage>
        <taxon>Bacteria</taxon>
        <taxon>Bacillati</taxon>
        <taxon>Bacillota</taxon>
        <taxon>Clostridia</taxon>
        <taxon>Eubacteriales</taxon>
        <taxon>Oscillospiraceae</taxon>
        <taxon>Ruminiclostridium</taxon>
    </lineage>
</organism>
<evidence type="ECO:0000313" key="4">
    <source>
        <dbReference type="EMBL" id="EGD47570.1"/>
    </source>
</evidence>
<dbReference type="GO" id="GO:0003677">
    <property type="term" value="F:DNA binding"/>
    <property type="evidence" value="ECO:0007669"/>
    <property type="project" value="UniProtKB-UniRule"/>
</dbReference>
<dbReference type="Pfam" id="PF00440">
    <property type="entry name" value="TetR_N"/>
    <property type="match status" value="1"/>
</dbReference>
<dbReference type="RefSeq" id="WP_004619474.1">
    <property type="nucleotide sequence ID" value="NZ_ACXX02000007.1"/>
</dbReference>
<dbReference type="eggNOG" id="COG1309">
    <property type="taxonomic scope" value="Bacteria"/>
</dbReference>
<dbReference type="Proteomes" id="UP000003860">
    <property type="component" value="Unassembled WGS sequence"/>
</dbReference>
<reference evidence="4" key="2">
    <citation type="submission" date="2011-01" db="EMBL/GenBank/DDBJ databases">
        <title>The Non-contiguous Finished genome of Clostridium papyrosolvens.</title>
        <authorList>
            <person name="Lucas S."/>
            <person name="Copeland A."/>
            <person name="Lapidus A."/>
            <person name="Cheng J.-F."/>
            <person name="Goodwin L."/>
            <person name="Pitluck S."/>
            <person name="Misra M."/>
            <person name="Chertkov O."/>
            <person name="Detter J.C."/>
            <person name="Han C."/>
            <person name="Tapia R."/>
            <person name="Land M."/>
            <person name="Hauser L."/>
            <person name="Kyrpides N."/>
            <person name="Ivanova N."/>
            <person name="Pagani I."/>
            <person name="Mouttaki H."/>
            <person name="He Z."/>
            <person name="Zhou J."/>
            <person name="Hemme C.L."/>
            <person name="Woyke T."/>
        </authorList>
    </citation>
    <scope>NUCLEOTIDE SEQUENCE [LARGE SCALE GENOMIC DNA]</scope>
    <source>
        <strain evidence="4">DSM 2782</strain>
    </source>
</reference>
<evidence type="ECO:0000256" key="1">
    <source>
        <dbReference type="ARBA" id="ARBA00023125"/>
    </source>
</evidence>